<evidence type="ECO:0000313" key="10">
    <source>
        <dbReference type="Proteomes" id="UP000070352"/>
    </source>
</evidence>
<evidence type="ECO:0000256" key="4">
    <source>
        <dbReference type="ARBA" id="ARBA00023125"/>
    </source>
</evidence>
<keyword evidence="3" id="KW-0805">Transcription regulation</keyword>
<dbReference type="Gene3D" id="3.40.50.2300">
    <property type="match status" value="1"/>
</dbReference>
<comment type="subcellular location">
    <subcellularLocation>
        <location evidence="1">Cytoplasm</location>
    </subcellularLocation>
</comment>
<feature type="domain" description="HTH luxR-type" evidence="7">
    <location>
        <begin position="145"/>
        <end position="210"/>
    </location>
</feature>
<dbReference type="AlphaFoldDB" id="A0A135L682"/>
<dbReference type="Pfam" id="PF00196">
    <property type="entry name" value="GerE"/>
    <property type="match status" value="1"/>
</dbReference>
<organism evidence="9 10">
    <name type="scientific">Tepidibacillus decaturensis</name>
    <dbReference type="NCBI Taxonomy" id="1413211"/>
    <lineage>
        <taxon>Bacteria</taxon>
        <taxon>Bacillati</taxon>
        <taxon>Bacillota</taxon>
        <taxon>Bacilli</taxon>
        <taxon>Bacillales</taxon>
        <taxon>Bacillaceae</taxon>
        <taxon>Tepidibacillus</taxon>
    </lineage>
</organism>
<dbReference type="CDD" id="cd06170">
    <property type="entry name" value="LuxR_C_like"/>
    <property type="match status" value="1"/>
</dbReference>
<evidence type="ECO:0000259" key="8">
    <source>
        <dbReference type="PROSITE" id="PS50110"/>
    </source>
</evidence>
<evidence type="ECO:0000313" key="9">
    <source>
        <dbReference type="EMBL" id="KXG44407.1"/>
    </source>
</evidence>
<keyword evidence="10" id="KW-1185">Reference proteome</keyword>
<dbReference type="STRING" id="1413211.U473_10595"/>
<dbReference type="GO" id="GO:0003677">
    <property type="term" value="F:DNA binding"/>
    <property type="evidence" value="ECO:0007669"/>
    <property type="project" value="UniProtKB-KW"/>
</dbReference>
<evidence type="ECO:0000256" key="3">
    <source>
        <dbReference type="ARBA" id="ARBA00023015"/>
    </source>
</evidence>
<evidence type="ECO:0000256" key="2">
    <source>
        <dbReference type="ARBA" id="ARBA00022553"/>
    </source>
</evidence>
<comment type="caution">
    <text evidence="9">The sequence shown here is derived from an EMBL/GenBank/DDBJ whole genome shotgun (WGS) entry which is preliminary data.</text>
</comment>
<dbReference type="SUPFAM" id="SSF52172">
    <property type="entry name" value="CheY-like"/>
    <property type="match status" value="1"/>
</dbReference>
<dbReference type="InterPro" id="IPR058245">
    <property type="entry name" value="NreC/VraR/RcsB-like_REC"/>
</dbReference>
<dbReference type="SMART" id="SM00448">
    <property type="entry name" value="REC"/>
    <property type="match status" value="1"/>
</dbReference>
<dbReference type="GO" id="GO:0000160">
    <property type="term" value="P:phosphorelay signal transduction system"/>
    <property type="evidence" value="ECO:0007669"/>
    <property type="project" value="InterPro"/>
</dbReference>
<dbReference type="PANTHER" id="PTHR43214:SF37">
    <property type="entry name" value="TRANSCRIPTIONAL REGULATORY PROTEIN YDFI"/>
    <property type="match status" value="1"/>
</dbReference>
<keyword evidence="4" id="KW-0238">DNA-binding</keyword>
<evidence type="ECO:0000256" key="6">
    <source>
        <dbReference type="PROSITE-ProRule" id="PRU00169"/>
    </source>
</evidence>
<dbReference type="GO" id="GO:0005737">
    <property type="term" value="C:cytoplasm"/>
    <property type="evidence" value="ECO:0007669"/>
    <property type="project" value="UniProtKB-SubCell"/>
</dbReference>
<dbReference type="InterPro" id="IPR039420">
    <property type="entry name" value="WalR-like"/>
</dbReference>
<dbReference type="SMART" id="SM00421">
    <property type="entry name" value="HTH_LUXR"/>
    <property type="match status" value="1"/>
</dbReference>
<feature type="domain" description="Response regulatory" evidence="8">
    <location>
        <begin position="6"/>
        <end position="122"/>
    </location>
</feature>
<evidence type="ECO:0000256" key="5">
    <source>
        <dbReference type="ARBA" id="ARBA00023163"/>
    </source>
</evidence>
<reference evidence="9 10" key="1">
    <citation type="submission" date="2016-02" db="EMBL/GenBank/DDBJ databases">
        <title>Draft Genome for Tepidibacillus decaturensis nov. sp. Strain Z9, an Anaerobic, Moderately Thermophilic and Heterotrophic Bacterium from Deep Subsurface of the Illinois Basin, USA.</title>
        <authorList>
            <person name="Dong Y."/>
            <person name="Chang J.Y."/>
            <person name="Sanford R."/>
            <person name="Fouke B.W."/>
        </authorList>
    </citation>
    <scope>NUCLEOTIDE SEQUENCE [LARGE SCALE GENOMIC DNA]</scope>
    <source>
        <strain evidence="9 10">Z9</strain>
    </source>
</reference>
<accession>A0A135L682</accession>
<dbReference type="PANTHER" id="PTHR43214">
    <property type="entry name" value="TWO-COMPONENT RESPONSE REGULATOR"/>
    <property type="match status" value="1"/>
</dbReference>
<dbReference type="CDD" id="cd17535">
    <property type="entry name" value="REC_NarL-like"/>
    <property type="match status" value="1"/>
</dbReference>
<dbReference type="PROSITE" id="PS50043">
    <property type="entry name" value="HTH_LUXR_2"/>
    <property type="match status" value="1"/>
</dbReference>
<feature type="modified residue" description="4-aspartylphosphate" evidence="6">
    <location>
        <position position="57"/>
    </location>
</feature>
<dbReference type="Pfam" id="PF00072">
    <property type="entry name" value="Response_reg"/>
    <property type="match status" value="1"/>
</dbReference>
<dbReference type="SUPFAM" id="SSF46894">
    <property type="entry name" value="C-terminal effector domain of the bipartite response regulators"/>
    <property type="match status" value="1"/>
</dbReference>
<sequence length="213" mass="23961">MDKKIKLLLVDDSEMVRMGLKSLLTIYPRIEIVGEAVSGDEAIALSIEKKPDVILMDVRMPHKSGIEACKEILKIQPSTYVIMLTSHDDEEAIYDSVKVGASGYILKEICSQDLIRAIEAVVEGKSLLDPTITTKLLRKIRQSEEAKKINELTYQERQVLCLIAEGKTNREIAETMVLSEKTIRNYVSQILAKLEVNNRAEAAAFAVRYHLNE</sequence>
<proteinExistence type="predicted"/>
<dbReference type="PROSITE" id="PS50110">
    <property type="entry name" value="RESPONSE_REGULATORY"/>
    <property type="match status" value="1"/>
</dbReference>
<dbReference type="InterPro" id="IPR016032">
    <property type="entry name" value="Sig_transdc_resp-reg_C-effctor"/>
</dbReference>
<dbReference type="InterPro" id="IPR001789">
    <property type="entry name" value="Sig_transdc_resp-reg_receiver"/>
</dbReference>
<keyword evidence="5" id="KW-0804">Transcription</keyword>
<dbReference type="OrthoDB" id="9780153at2"/>
<evidence type="ECO:0000256" key="1">
    <source>
        <dbReference type="ARBA" id="ARBA00004496"/>
    </source>
</evidence>
<keyword evidence="2 6" id="KW-0597">Phosphoprotein</keyword>
<dbReference type="Proteomes" id="UP000070352">
    <property type="component" value="Unassembled WGS sequence"/>
</dbReference>
<gene>
    <name evidence="9" type="ORF">U473_10595</name>
</gene>
<dbReference type="InterPro" id="IPR000792">
    <property type="entry name" value="Tscrpt_reg_LuxR_C"/>
</dbReference>
<protein>
    <submittedName>
        <fullName evidence="9">LuxR family transcriptional regulator</fullName>
    </submittedName>
</protein>
<evidence type="ECO:0000259" key="7">
    <source>
        <dbReference type="PROSITE" id="PS50043"/>
    </source>
</evidence>
<dbReference type="PRINTS" id="PR00038">
    <property type="entry name" value="HTHLUXR"/>
</dbReference>
<dbReference type="GO" id="GO:0006355">
    <property type="term" value="P:regulation of DNA-templated transcription"/>
    <property type="evidence" value="ECO:0007669"/>
    <property type="project" value="InterPro"/>
</dbReference>
<dbReference type="RefSeq" id="WP_068726113.1">
    <property type="nucleotide sequence ID" value="NZ_LSKU01000001.1"/>
</dbReference>
<dbReference type="EMBL" id="LSKU01000001">
    <property type="protein sequence ID" value="KXG44407.1"/>
    <property type="molecule type" value="Genomic_DNA"/>
</dbReference>
<dbReference type="InterPro" id="IPR011006">
    <property type="entry name" value="CheY-like_superfamily"/>
</dbReference>
<name>A0A135L682_9BACI</name>